<sequence>MPAASLFLSLLIVSPKRRNALICRRLSREHYFGLTARVSCGSPPKVTQHSPYDTEGFFPPVLAACELWDPPDHCPASPKSLRLSGRQHPSPMSVAATPHSEKTRIYYVGVPLVPWVGARQMTVRGPGRRHVALHSLAYTRRRSVTGVAPAARTAPPSPAARPGVYCCKQCVHFNEVFFMDIMIPIREISMRVEAGLGEVGHGGVVRDVRERRS</sequence>
<evidence type="ECO:0000313" key="2">
    <source>
        <dbReference type="Proteomes" id="UP000324222"/>
    </source>
</evidence>
<name>A0A5B7IBZ6_PORTR</name>
<reference evidence="1 2" key="1">
    <citation type="submission" date="2019-05" db="EMBL/GenBank/DDBJ databases">
        <title>Another draft genome of Portunus trituberculatus and its Hox gene families provides insights of decapod evolution.</title>
        <authorList>
            <person name="Jeong J.-H."/>
            <person name="Song I."/>
            <person name="Kim S."/>
            <person name="Choi T."/>
            <person name="Kim D."/>
            <person name="Ryu S."/>
            <person name="Kim W."/>
        </authorList>
    </citation>
    <scope>NUCLEOTIDE SEQUENCE [LARGE SCALE GENOMIC DNA]</scope>
    <source>
        <tissue evidence="1">Muscle</tissue>
    </source>
</reference>
<proteinExistence type="predicted"/>
<protein>
    <submittedName>
        <fullName evidence="1">Uncharacterized protein</fullName>
    </submittedName>
</protein>
<keyword evidence="2" id="KW-1185">Reference proteome</keyword>
<dbReference type="Proteomes" id="UP000324222">
    <property type="component" value="Unassembled WGS sequence"/>
</dbReference>
<accession>A0A5B7IBZ6</accession>
<organism evidence="1 2">
    <name type="scientific">Portunus trituberculatus</name>
    <name type="common">Swimming crab</name>
    <name type="synonym">Neptunus trituberculatus</name>
    <dbReference type="NCBI Taxonomy" id="210409"/>
    <lineage>
        <taxon>Eukaryota</taxon>
        <taxon>Metazoa</taxon>
        <taxon>Ecdysozoa</taxon>
        <taxon>Arthropoda</taxon>
        <taxon>Crustacea</taxon>
        <taxon>Multicrustacea</taxon>
        <taxon>Malacostraca</taxon>
        <taxon>Eumalacostraca</taxon>
        <taxon>Eucarida</taxon>
        <taxon>Decapoda</taxon>
        <taxon>Pleocyemata</taxon>
        <taxon>Brachyura</taxon>
        <taxon>Eubrachyura</taxon>
        <taxon>Portunoidea</taxon>
        <taxon>Portunidae</taxon>
        <taxon>Portuninae</taxon>
        <taxon>Portunus</taxon>
    </lineage>
</organism>
<comment type="caution">
    <text evidence="1">The sequence shown here is derived from an EMBL/GenBank/DDBJ whole genome shotgun (WGS) entry which is preliminary data.</text>
</comment>
<dbReference type="AlphaFoldDB" id="A0A5B7IBZ6"/>
<gene>
    <name evidence="1" type="ORF">E2C01_076592</name>
</gene>
<evidence type="ECO:0000313" key="1">
    <source>
        <dbReference type="EMBL" id="MPC81950.1"/>
    </source>
</evidence>
<dbReference type="EMBL" id="VSRR010058483">
    <property type="protein sequence ID" value="MPC81950.1"/>
    <property type="molecule type" value="Genomic_DNA"/>
</dbReference>